<name>M5UIE8_9BACT</name>
<proteinExistence type="predicted"/>
<comment type="caution">
    <text evidence="1">The sequence shown here is derived from an EMBL/GenBank/DDBJ whole genome shotgun (WGS) entry which is preliminary data.</text>
</comment>
<evidence type="ECO:0000313" key="1">
    <source>
        <dbReference type="EMBL" id="EMI57626.1"/>
    </source>
</evidence>
<protein>
    <submittedName>
        <fullName evidence="1">Uncharacterized protein</fullName>
    </submittedName>
</protein>
<dbReference type="EMBL" id="ANOH01000077">
    <property type="protein sequence ID" value="EMI57626.1"/>
    <property type="molecule type" value="Genomic_DNA"/>
</dbReference>
<accession>M5UIE8</accession>
<dbReference type="PATRIC" id="fig|1263870.3.peg.1058"/>
<keyword evidence="2" id="KW-1185">Reference proteome</keyword>
<evidence type="ECO:0000313" key="2">
    <source>
        <dbReference type="Proteomes" id="UP000011885"/>
    </source>
</evidence>
<reference evidence="1 2" key="1">
    <citation type="journal article" date="2013" name="Mar. Genomics">
        <title>Expression of sulfatases in Rhodopirellula baltica and the diversity of sulfatases in the genus Rhodopirellula.</title>
        <authorList>
            <person name="Wegner C.E."/>
            <person name="Richter-Heitmann T."/>
            <person name="Klindworth A."/>
            <person name="Klockow C."/>
            <person name="Richter M."/>
            <person name="Achstetter T."/>
            <person name="Glockner F.O."/>
            <person name="Harder J."/>
        </authorList>
    </citation>
    <scope>NUCLEOTIDE SEQUENCE [LARGE SCALE GENOMIC DNA]</scope>
    <source>
        <strain evidence="1 2">SM41</strain>
    </source>
</reference>
<organism evidence="1 2">
    <name type="scientific">Rhodopirellula sallentina SM41</name>
    <dbReference type="NCBI Taxonomy" id="1263870"/>
    <lineage>
        <taxon>Bacteria</taxon>
        <taxon>Pseudomonadati</taxon>
        <taxon>Planctomycetota</taxon>
        <taxon>Planctomycetia</taxon>
        <taxon>Pirellulales</taxon>
        <taxon>Pirellulaceae</taxon>
        <taxon>Rhodopirellula</taxon>
    </lineage>
</organism>
<gene>
    <name evidence="1" type="ORF">RSSM_00972</name>
</gene>
<dbReference type="AlphaFoldDB" id="M5UIE8"/>
<dbReference type="Proteomes" id="UP000011885">
    <property type="component" value="Unassembled WGS sequence"/>
</dbReference>
<sequence length="55" mass="6018">MTLAAVGGGIHWRWSCAAVIPRRANLCGTDNAVRVMQSRCHRTQVVRPVQISSIS</sequence>